<dbReference type="OrthoDB" id="7376058at2"/>
<comment type="cofactor">
    <cofactor evidence="2">
        <name>FAD</name>
        <dbReference type="ChEBI" id="CHEBI:57692"/>
    </cofactor>
</comment>
<dbReference type="FunFam" id="3.40.50.80:FF:000001">
    <property type="entry name" value="NADPH--cytochrome P450 reductase 1"/>
    <property type="match status" value="1"/>
</dbReference>
<dbReference type="Gene3D" id="2.40.30.10">
    <property type="entry name" value="Translation factors"/>
    <property type="match status" value="1"/>
</dbReference>
<dbReference type="EC" id="1.8.1.2" evidence="3"/>
<dbReference type="GO" id="GO:0005829">
    <property type="term" value="C:cytosol"/>
    <property type="evidence" value="ECO:0007669"/>
    <property type="project" value="TreeGrafter"/>
</dbReference>
<evidence type="ECO:0000256" key="5">
    <source>
        <dbReference type="ARBA" id="ARBA00022643"/>
    </source>
</evidence>
<comment type="caution">
    <text evidence="13">The sequence shown here is derived from an EMBL/GenBank/DDBJ whole genome shotgun (WGS) entry which is preliminary data.</text>
</comment>
<dbReference type="GO" id="GO:0019344">
    <property type="term" value="P:cysteine biosynthetic process"/>
    <property type="evidence" value="ECO:0007669"/>
    <property type="project" value="UniProtKB-KW"/>
</dbReference>
<dbReference type="GO" id="GO:0050660">
    <property type="term" value="F:flavin adenine dinucleotide binding"/>
    <property type="evidence" value="ECO:0007669"/>
    <property type="project" value="TreeGrafter"/>
</dbReference>
<evidence type="ECO:0000256" key="10">
    <source>
        <dbReference type="ARBA" id="ARBA00052219"/>
    </source>
</evidence>
<feature type="region of interest" description="Disordered" evidence="11">
    <location>
        <begin position="1"/>
        <end position="40"/>
    </location>
</feature>
<dbReference type="PANTHER" id="PTHR19384:SF128">
    <property type="entry name" value="NADPH OXIDOREDUCTASE A"/>
    <property type="match status" value="1"/>
</dbReference>
<dbReference type="SUPFAM" id="SSF52343">
    <property type="entry name" value="Ferredoxin reductase-like, C-terminal NADP-linked domain"/>
    <property type="match status" value="1"/>
</dbReference>
<dbReference type="InterPro" id="IPR003097">
    <property type="entry name" value="CysJ-like_FAD-binding"/>
</dbReference>
<dbReference type="PRINTS" id="PR00371">
    <property type="entry name" value="FPNCR"/>
</dbReference>
<dbReference type="CDD" id="cd06199">
    <property type="entry name" value="SiR"/>
    <property type="match status" value="1"/>
</dbReference>
<evidence type="ECO:0000256" key="7">
    <source>
        <dbReference type="ARBA" id="ARBA00022857"/>
    </source>
</evidence>
<evidence type="ECO:0000256" key="2">
    <source>
        <dbReference type="ARBA" id="ARBA00001974"/>
    </source>
</evidence>
<dbReference type="Gene3D" id="3.40.50.80">
    <property type="entry name" value="Nucleotide-binding domain of ferredoxin-NADP reductase (FNR) module"/>
    <property type="match status" value="1"/>
</dbReference>
<dbReference type="InterPro" id="IPR039261">
    <property type="entry name" value="FNR_nucleotide-bd"/>
</dbReference>
<dbReference type="EMBL" id="BAEH01000017">
    <property type="protein sequence ID" value="GAB16903.1"/>
    <property type="molecule type" value="Genomic_DNA"/>
</dbReference>
<dbReference type="SUPFAM" id="SSF63380">
    <property type="entry name" value="Riboflavin synthase domain-like"/>
    <property type="match status" value="1"/>
</dbReference>
<comment type="catalytic activity">
    <reaction evidence="10">
        <text>hydrogen sulfide + 3 NADP(+) + 3 H2O = sulfite + 3 NADPH + 4 H(+)</text>
        <dbReference type="Rhea" id="RHEA:13801"/>
        <dbReference type="ChEBI" id="CHEBI:15377"/>
        <dbReference type="ChEBI" id="CHEBI:15378"/>
        <dbReference type="ChEBI" id="CHEBI:17359"/>
        <dbReference type="ChEBI" id="CHEBI:29919"/>
        <dbReference type="ChEBI" id="CHEBI:57783"/>
        <dbReference type="ChEBI" id="CHEBI:58349"/>
        <dbReference type="EC" id="1.8.1.2"/>
    </reaction>
</comment>
<reference evidence="13 14" key="1">
    <citation type="submission" date="2011-12" db="EMBL/GenBank/DDBJ databases">
        <title>Whole genome shotgun sequence of Gordonia effusa NBRC 100432.</title>
        <authorList>
            <person name="Yoshida I."/>
            <person name="Takarada H."/>
            <person name="Hosoyama A."/>
            <person name="Tsuchikane K."/>
            <person name="Katsumata H."/>
            <person name="Yamazaki S."/>
            <person name="Fujita N."/>
        </authorList>
    </citation>
    <scope>NUCLEOTIDE SEQUENCE [LARGE SCALE GENOMIC DNA]</scope>
    <source>
        <strain evidence="13 14">NBRC 100432</strain>
    </source>
</reference>
<evidence type="ECO:0000256" key="4">
    <source>
        <dbReference type="ARBA" id="ARBA00022630"/>
    </source>
</evidence>
<dbReference type="eggNOG" id="COG0369">
    <property type="taxonomic scope" value="Bacteria"/>
</dbReference>
<keyword evidence="8" id="KW-0560">Oxidoreductase</keyword>
<dbReference type="STRING" id="1077974.GOEFS_017_00200"/>
<keyword evidence="9" id="KW-0028">Amino-acid biosynthesis</keyword>
<protein>
    <recommendedName>
        <fullName evidence="3">assimilatory sulfite reductase (NADPH)</fullName>
        <ecNumber evidence="3">1.8.1.2</ecNumber>
    </recommendedName>
</protein>
<dbReference type="InterPro" id="IPR001433">
    <property type="entry name" value="OxRdtase_FAD/NAD-bd"/>
</dbReference>
<organism evidence="13 14">
    <name type="scientific">Gordonia effusa NBRC 100432</name>
    <dbReference type="NCBI Taxonomy" id="1077974"/>
    <lineage>
        <taxon>Bacteria</taxon>
        <taxon>Bacillati</taxon>
        <taxon>Actinomycetota</taxon>
        <taxon>Actinomycetes</taxon>
        <taxon>Mycobacteriales</taxon>
        <taxon>Gordoniaceae</taxon>
        <taxon>Gordonia</taxon>
    </lineage>
</organism>
<name>H0QVQ2_9ACTN</name>
<dbReference type="InterPro" id="IPR023173">
    <property type="entry name" value="NADPH_Cyt_P450_Rdtase_alpha"/>
</dbReference>
<comment type="cofactor">
    <cofactor evidence="1">
        <name>FMN</name>
        <dbReference type="ChEBI" id="CHEBI:58210"/>
    </cofactor>
</comment>
<evidence type="ECO:0000259" key="12">
    <source>
        <dbReference type="PROSITE" id="PS51384"/>
    </source>
</evidence>
<dbReference type="Gene3D" id="1.20.990.10">
    <property type="entry name" value="NADPH-cytochrome p450 Reductase, Chain A, domain 3"/>
    <property type="match status" value="1"/>
</dbReference>
<gene>
    <name evidence="13" type="primary">cysJ</name>
    <name evidence="13" type="ORF">GOEFS_017_00200</name>
</gene>
<sequence>MTSTHLHNAADSGRRDNGPTSPTTPSRPERRKRSTWGRKNPYRAAIVERVQLSGPDSEKEVHHLVLDLGDSGIEYQPGDGIGVTPVNDPTLVAAILTRLDVDPSTPVTVGRDEVTLLEALSHRVEISTPSTYFADFLAGRLPGSELAEAIATDTLGVWLRGKDVLDLLNIDDQLEISAQELIEELSPLAHRTYSIASSPTEHAGTVHITMSTVRYHAGDRMRGGVCSTYLADRRVVGHPEDAHIGVFVTANRSFRLPDPATKVIMVGPGTGIAPFRAFLYERKATGATGENWLFFGDQRRDHDFLYADELMRFTEEGLLSHLDLAFSRDQEHKVYVQDRMRERGADLYAWLADGAHFYVCGDADQMAVDVEGALLDIVAEHGAMSRTQAEEFVAELKKTKRYLRDVY</sequence>
<dbReference type="AlphaFoldDB" id="H0QVQ2"/>
<evidence type="ECO:0000256" key="8">
    <source>
        <dbReference type="ARBA" id="ARBA00023002"/>
    </source>
</evidence>
<dbReference type="PROSITE" id="PS51384">
    <property type="entry name" value="FAD_FR"/>
    <property type="match status" value="1"/>
</dbReference>
<dbReference type="PANTHER" id="PTHR19384">
    <property type="entry name" value="NITRIC OXIDE SYNTHASE-RELATED"/>
    <property type="match status" value="1"/>
</dbReference>
<evidence type="ECO:0000256" key="3">
    <source>
        <dbReference type="ARBA" id="ARBA00012604"/>
    </source>
</evidence>
<evidence type="ECO:0000256" key="6">
    <source>
        <dbReference type="ARBA" id="ARBA00022827"/>
    </source>
</evidence>
<proteinExistence type="predicted"/>
<feature type="domain" description="FAD-binding FR-type" evidence="12">
    <location>
        <begin position="39"/>
        <end position="257"/>
    </location>
</feature>
<keyword evidence="5" id="KW-0288">FMN</keyword>
<dbReference type="GO" id="GO:0004783">
    <property type="term" value="F:sulfite reductase (NADPH) activity"/>
    <property type="evidence" value="ECO:0007669"/>
    <property type="project" value="UniProtKB-EC"/>
</dbReference>
<keyword evidence="4" id="KW-0285">Flavoprotein</keyword>
<evidence type="ECO:0000256" key="1">
    <source>
        <dbReference type="ARBA" id="ARBA00001917"/>
    </source>
</evidence>
<evidence type="ECO:0000256" key="9">
    <source>
        <dbReference type="ARBA" id="ARBA00023192"/>
    </source>
</evidence>
<dbReference type="InterPro" id="IPR017927">
    <property type="entry name" value="FAD-bd_FR_type"/>
</dbReference>
<dbReference type="Pfam" id="PF00175">
    <property type="entry name" value="NAD_binding_1"/>
    <property type="match status" value="1"/>
</dbReference>
<dbReference type="RefSeq" id="WP_007316241.1">
    <property type="nucleotide sequence ID" value="NZ_BAEH01000017.1"/>
</dbReference>
<keyword evidence="7" id="KW-0521">NADP</keyword>
<dbReference type="Proteomes" id="UP000035034">
    <property type="component" value="Unassembled WGS sequence"/>
</dbReference>
<keyword evidence="6" id="KW-0274">FAD</keyword>
<dbReference type="InterPro" id="IPR001709">
    <property type="entry name" value="Flavoprot_Pyr_Nucl_cyt_Rdtase"/>
</dbReference>
<accession>H0QVQ2</accession>
<dbReference type="GO" id="GO:0010181">
    <property type="term" value="F:FMN binding"/>
    <property type="evidence" value="ECO:0007669"/>
    <property type="project" value="TreeGrafter"/>
</dbReference>
<dbReference type="Pfam" id="PF00667">
    <property type="entry name" value="FAD_binding_1"/>
    <property type="match status" value="2"/>
</dbReference>
<keyword evidence="14" id="KW-1185">Reference proteome</keyword>
<keyword evidence="9" id="KW-0198">Cysteine biosynthesis</keyword>
<evidence type="ECO:0000256" key="11">
    <source>
        <dbReference type="SAM" id="MobiDB-lite"/>
    </source>
</evidence>
<dbReference type="InterPro" id="IPR017938">
    <property type="entry name" value="Riboflavin_synthase-like_b-brl"/>
</dbReference>
<evidence type="ECO:0000313" key="13">
    <source>
        <dbReference type="EMBL" id="GAB16903.1"/>
    </source>
</evidence>
<evidence type="ECO:0000313" key="14">
    <source>
        <dbReference type="Proteomes" id="UP000035034"/>
    </source>
</evidence>